<organism evidence="3 4">
    <name type="scientific">Methylorubrum populi</name>
    <dbReference type="NCBI Taxonomy" id="223967"/>
    <lineage>
        <taxon>Bacteria</taxon>
        <taxon>Pseudomonadati</taxon>
        <taxon>Pseudomonadota</taxon>
        <taxon>Alphaproteobacteria</taxon>
        <taxon>Hyphomicrobiales</taxon>
        <taxon>Methylobacteriaceae</taxon>
        <taxon>Methylorubrum</taxon>
    </lineage>
</organism>
<evidence type="ECO:0000313" key="3">
    <source>
        <dbReference type="EMBL" id="BAU89384.1"/>
    </source>
</evidence>
<evidence type="ECO:0000313" key="4">
    <source>
        <dbReference type="Proteomes" id="UP000218288"/>
    </source>
</evidence>
<name>A0A160PAZ1_9HYPH</name>
<feature type="transmembrane region" description="Helical" evidence="2">
    <location>
        <begin position="176"/>
        <end position="199"/>
    </location>
</feature>
<keyword evidence="2" id="KW-0472">Membrane</keyword>
<reference evidence="3 4" key="1">
    <citation type="journal article" date="2016" name="Genome Announc.">
        <title>Complete Genome Sequence of Methylobacterium populi P-1M, Isolated from Pink-Pigmented Household Biofilm.</title>
        <authorList>
            <person name="Morohoshi T."/>
            <person name="Ikeda T."/>
        </authorList>
    </citation>
    <scope>NUCLEOTIDE SEQUENCE [LARGE SCALE GENOMIC DNA]</scope>
    <source>
        <strain evidence="3 4">P-1M</strain>
    </source>
</reference>
<proteinExistence type="predicted"/>
<dbReference type="RefSeq" id="WP_157914103.1">
    <property type="nucleotide sequence ID" value="NZ_AP014809.1"/>
</dbReference>
<evidence type="ECO:0000256" key="1">
    <source>
        <dbReference type="SAM" id="MobiDB-lite"/>
    </source>
</evidence>
<protein>
    <submittedName>
        <fullName evidence="3">Uncharacterized protein</fullName>
    </submittedName>
</protein>
<feature type="region of interest" description="Disordered" evidence="1">
    <location>
        <begin position="256"/>
        <end position="277"/>
    </location>
</feature>
<keyword evidence="2" id="KW-0812">Transmembrane</keyword>
<accession>A0A160PAZ1</accession>
<feature type="compositionally biased region" description="Polar residues" evidence="1">
    <location>
        <begin position="266"/>
        <end position="277"/>
    </location>
</feature>
<keyword evidence="2" id="KW-1133">Transmembrane helix</keyword>
<sequence>MRIIVDIKFKFAGVEGLDRSKRSDSRSLFWQQASRRYDLDSSDPSSEGPAQFDNFVRRQENRIQSRFGGTLAELLRPHVGVGVPLIIKYRGIRYSSLNISLEVITAAFEKLGIKGEDLIDLIEIYAPVALRESVFIDNEDIETKVVGRIYEASVGVDRSLAVEPSTPPTKSRVERMWWISNMSLVLPAAMLLLASYLVYNSAQEERKQMNDALIKERVDIATQREKLHEKYMDVIKQLQEGMNAQSKQLELLRSEEKKAIEEKNKGMNTKPSTGSVP</sequence>
<dbReference type="EMBL" id="AP014809">
    <property type="protein sequence ID" value="BAU89384.1"/>
    <property type="molecule type" value="Genomic_DNA"/>
</dbReference>
<dbReference type="Proteomes" id="UP000218288">
    <property type="component" value="Chromosome"/>
</dbReference>
<evidence type="ECO:0000256" key="2">
    <source>
        <dbReference type="SAM" id="Phobius"/>
    </source>
</evidence>
<gene>
    <name evidence="3" type="ORF">MPPM_0779</name>
</gene>
<feature type="compositionally biased region" description="Basic and acidic residues" evidence="1">
    <location>
        <begin position="256"/>
        <end position="265"/>
    </location>
</feature>
<dbReference type="AlphaFoldDB" id="A0A160PAZ1"/>